<dbReference type="InterPro" id="IPR050738">
    <property type="entry name" value="Sulfatase"/>
</dbReference>
<dbReference type="Pfam" id="PF14707">
    <property type="entry name" value="Sulfatase_C"/>
    <property type="match status" value="1"/>
</dbReference>
<dbReference type="Gene3D" id="3.40.720.10">
    <property type="entry name" value="Alkaline Phosphatase, subunit A"/>
    <property type="match status" value="1"/>
</dbReference>
<dbReference type="AlphaFoldDB" id="A0A0E3ZZN0"/>
<feature type="domain" description="Sulfatase N-terminal" evidence="4">
    <location>
        <begin position="36"/>
        <end position="348"/>
    </location>
</feature>
<dbReference type="InterPro" id="IPR017850">
    <property type="entry name" value="Alkaline_phosphatase_core_sf"/>
</dbReference>
<dbReference type="InterPro" id="IPR000917">
    <property type="entry name" value="Sulfatase_N"/>
</dbReference>
<dbReference type="Gene3D" id="3.30.1120.10">
    <property type="match status" value="1"/>
</dbReference>
<dbReference type="PANTHER" id="PTHR42693:SF53">
    <property type="entry name" value="ENDO-4-O-SULFATASE"/>
    <property type="match status" value="1"/>
</dbReference>
<accession>A0A0E3ZZN0</accession>
<dbReference type="STRING" id="1379870.SD10_24875"/>
<reference evidence="5 6" key="1">
    <citation type="journal article" date="2014" name="Curr. Microbiol.">
        <title>Spirosoma radiotolerans sp. nov., a gamma-radiation-resistant bacterium isolated from gamma ray-irradiated soil.</title>
        <authorList>
            <person name="Lee J.J."/>
            <person name="Srinivasan S."/>
            <person name="Lim S."/>
            <person name="Joe M."/>
            <person name="Im S."/>
            <person name="Bae S.I."/>
            <person name="Park K.R."/>
            <person name="Han J.H."/>
            <person name="Park S.H."/>
            <person name="Joo B.M."/>
            <person name="Park S.J."/>
            <person name="Kim M.K."/>
        </authorList>
    </citation>
    <scope>NUCLEOTIDE SEQUENCE [LARGE SCALE GENOMIC DNA]</scope>
    <source>
        <strain evidence="5 6">DG5A</strain>
    </source>
</reference>
<sequence>MMSTRSLRLFLSVLLLAGTGLLITAWVRKPAPVAPPNVVLFFMDDLGYGDLSCTGALDYTTPNLDRMAAEGTRFTNFLAAQAVCSASRAALLTGCYPNRLGIYGALGPNSLIGLNPNEETLADLLKERGYATGMFGKWHLGDNKQFLPLQQGFDEYYGVPYSHDMWPLHPNQAAAHYPALRWIEGNEPKQEIRNLDDAGKITETITERAVSFIRNHKKKPFFLYVPHPLPHVPLAASPKFKGKSERGIFGDVLMELDWSVGQIMSELKQQGLDKNTLVIFISDNGPWLNYGDHAGSSGGFREGKGTSFEGGHRVPCLVRWPGVVPAGRVSNKLLTALDILPTVTKLCGARLPKQRIDGVDWIALLKGDNTVTPRDKFYYYYRKNSLEAVREGDWKLVFAHPGRTYEGFLPGQNGQPGPSTETHEFATALYDLRRDPGERYDVREQHPDVVAKLEKIAEEARADLGDDLQKRTGANVREPGRLTSGQ</sequence>
<dbReference type="PANTHER" id="PTHR42693">
    <property type="entry name" value="ARYLSULFATASE FAMILY MEMBER"/>
    <property type="match status" value="1"/>
</dbReference>
<feature type="compositionally biased region" description="Basic and acidic residues" evidence="3">
    <location>
        <begin position="461"/>
        <end position="470"/>
    </location>
</feature>
<evidence type="ECO:0000256" key="1">
    <source>
        <dbReference type="ARBA" id="ARBA00008779"/>
    </source>
</evidence>
<proteinExistence type="inferred from homology"/>
<dbReference type="SUPFAM" id="SSF53649">
    <property type="entry name" value="Alkaline phosphatase-like"/>
    <property type="match status" value="1"/>
</dbReference>
<keyword evidence="6" id="KW-1185">Reference proteome</keyword>
<evidence type="ECO:0000256" key="2">
    <source>
        <dbReference type="ARBA" id="ARBA00022801"/>
    </source>
</evidence>
<dbReference type="EMBL" id="CP010429">
    <property type="protein sequence ID" value="AKD57645.1"/>
    <property type="molecule type" value="Genomic_DNA"/>
</dbReference>
<evidence type="ECO:0000259" key="4">
    <source>
        <dbReference type="Pfam" id="PF00884"/>
    </source>
</evidence>
<dbReference type="GO" id="GO:0004065">
    <property type="term" value="F:arylsulfatase activity"/>
    <property type="evidence" value="ECO:0007669"/>
    <property type="project" value="TreeGrafter"/>
</dbReference>
<comment type="similarity">
    <text evidence="1">Belongs to the sulfatase family.</text>
</comment>
<protein>
    <submittedName>
        <fullName evidence="5">Arylsulfatase</fullName>
    </submittedName>
</protein>
<dbReference type="Proteomes" id="UP000033054">
    <property type="component" value="Chromosome"/>
</dbReference>
<dbReference type="PATRIC" id="fig|1379870.5.peg.5383"/>
<keyword evidence="2" id="KW-0378">Hydrolase</keyword>
<dbReference type="Pfam" id="PF00884">
    <property type="entry name" value="Sulfatase"/>
    <property type="match status" value="1"/>
</dbReference>
<evidence type="ECO:0000256" key="3">
    <source>
        <dbReference type="SAM" id="MobiDB-lite"/>
    </source>
</evidence>
<feature type="region of interest" description="Disordered" evidence="3">
    <location>
        <begin position="461"/>
        <end position="486"/>
    </location>
</feature>
<name>A0A0E3ZZN0_9BACT</name>
<evidence type="ECO:0000313" key="5">
    <source>
        <dbReference type="EMBL" id="AKD57645.1"/>
    </source>
</evidence>
<evidence type="ECO:0000313" key="6">
    <source>
        <dbReference type="Proteomes" id="UP000033054"/>
    </source>
</evidence>
<organism evidence="5 6">
    <name type="scientific">Spirosoma radiotolerans</name>
    <dbReference type="NCBI Taxonomy" id="1379870"/>
    <lineage>
        <taxon>Bacteria</taxon>
        <taxon>Pseudomonadati</taxon>
        <taxon>Bacteroidota</taxon>
        <taxon>Cytophagia</taxon>
        <taxon>Cytophagales</taxon>
        <taxon>Cytophagaceae</taxon>
        <taxon>Spirosoma</taxon>
    </lineage>
</organism>
<gene>
    <name evidence="5" type="ORF">SD10_24875</name>
</gene>
<dbReference type="CDD" id="cd16026">
    <property type="entry name" value="GALNS_like"/>
    <property type="match status" value="1"/>
</dbReference>
<dbReference type="HOGENOM" id="CLU_006332_10_4_10"/>
<dbReference type="KEGG" id="srd:SD10_24875"/>